<reference evidence="1" key="1">
    <citation type="submission" date="2011-07" db="EMBL/GenBank/DDBJ databases">
        <title>Beta-microseminoprotein identification from Epinephelus bruneus.</title>
        <authorList>
            <person name="Harikrishnan R."/>
            <person name="Kim J.-S."/>
            <person name="Heo M.-S."/>
        </authorList>
    </citation>
    <scope>NUCLEOTIDE SEQUENCE</scope>
</reference>
<evidence type="ECO:0000313" key="1">
    <source>
        <dbReference type="EMBL" id="AEM37728.1"/>
    </source>
</evidence>
<feature type="non-terminal residue" evidence="1">
    <location>
        <position position="94"/>
    </location>
</feature>
<dbReference type="EMBL" id="JN216983">
    <property type="protein sequence ID" value="AEM37728.1"/>
    <property type="molecule type" value="mRNA"/>
</dbReference>
<proteinExistence type="evidence at transcript level"/>
<dbReference type="AlphaFoldDB" id="G1FKM5"/>
<name>G1FKM5_EPIBR</name>
<accession>G1FKM5</accession>
<sequence length="94" mass="10478">MGRPSCVLCIHKPLSQKLTHTHQGSVWGLNTHCNTHCKYSPCIDCFSMKIRQHATSHPHRPDNGSGLVPPLSGSRLHWTVVPKHKAEKPEPNIS</sequence>
<protein>
    <submittedName>
        <fullName evidence="1">Beta-microseminoprotein</fullName>
    </submittedName>
</protein>
<organism evidence="1">
    <name type="scientific">Epinephelus bruneus</name>
    <name type="common">Longtooth grouper</name>
    <dbReference type="NCBI Taxonomy" id="323802"/>
    <lineage>
        <taxon>Eukaryota</taxon>
        <taxon>Metazoa</taxon>
        <taxon>Chordata</taxon>
        <taxon>Craniata</taxon>
        <taxon>Vertebrata</taxon>
        <taxon>Euteleostomi</taxon>
        <taxon>Actinopterygii</taxon>
        <taxon>Neopterygii</taxon>
        <taxon>Teleostei</taxon>
        <taxon>Neoteleostei</taxon>
        <taxon>Acanthomorphata</taxon>
        <taxon>Eupercaria</taxon>
        <taxon>Perciformes</taxon>
        <taxon>Serranoidei</taxon>
        <taxon>Serranidae</taxon>
        <taxon>Epinephelinae</taxon>
        <taxon>Epinephelini</taxon>
        <taxon>Epinephelus</taxon>
    </lineage>
</organism>